<dbReference type="EMBL" id="MU275863">
    <property type="protein sequence ID" value="KAI0050272.1"/>
    <property type="molecule type" value="Genomic_DNA"/>
</dbReference>
<reference evidence="1" key="1">
    <citation type="submission" date="2021-02" db="EMBL/GenBank/DDBJ databases">
        <authorList>
            <consortium name="DOE Joint Genome Institute"/>
            <person name="Ahrendt S."/>
            <person name="Looney B.P."/>
            <person name="Miyauchi S."/>
            <person name="Morin E."/>
            <person name="Drula E."/>
            <person name="Courty P.E."/>
            <person name="Chicoki N."/>
            <person name="Fauchery L."/>
            <person name="Kohler A."/>
            <person name="Kuo A."/>
            <person name="Labutti K."/>
            <person name="Pangilinan J."/>
            <person name="Lipzen A."/>
            <person name="Riley R."/>
            <person name="Andreopoulos W."/>
            <person name="He G."/>
            <person name="Johnson J."/>
            <person name="Barry K.W."/>
            <person name="Grigoriev I.V."/>
            <person name="Nagy L."/>
            <person name="Hibbett D."/>
            <person name="Henrissat B."/>
            <person name="Matheny P.B."/>
            <person name="Labbe J."/>
            <person name="Martin F."/>
        </authorList>
    </citation>
    <scope>NUCLEOTIDE SEQUENCE</scope>
    <source>
        <strain evidence="1">FP105234-sp</strain>
    </source>
</reference>
<evidence type="ECO:0000313" key="2">
    <source>
        <dbReference type="Proteomes" id="UP000814033"/>
    </source>
</evidence>
<name>A0ACB8S2A7_9AGAM</name>
<organism evidence="1 2">
    <name type="scientific">Auriscalpium vulgare</name>
    <dbReference type="NCBI Taxonomy" id="40419"/>
    <lineage>
        <taxon>Eukaryota</taxon>
        <taxon>Fungi</taxon>
        <taxon>Dikarya</taxon>
        <taxon>Basidiomycota</taxon>
        <taxon>Agaricomycotina</taxon>
        <taxon>Agaricomycetes</taxon>
        <taxon>Russulales</taxon>
        <taxon>Auriscalpiaceae</taxon>
        <taxon>Auriscalpium</taxon>
    </lineage>
</organism>
<sequence length="335" mass="36425">MPEAVTGLGEAAEFYTQFQATRSALTVTLEAQRLQMSQSSTQALASDVAKLRKSLVDATTILTAYDQRQCEEQMSALEALLAEIRASSAQKPKFSFKRKAAQPAGIQPASMPTRTGNEAVSAHAVPPQLLPSTFHTLSSHSHRSLSSQDIPTLRLSDSSQSGLTIADLDHCLVDLRPAVPNDTAQVTLQPAPLTALHIRNVLDSILVLPPLKGSVILHNVTRCVVVVGCHQFRMHTSTDVHVYLYIPSGPIIEDCSRVAFAPYPAFLRSMYPDGHFPLNNTYSAVQDFSHIRPTPSPNWSLLEDKAVVDLEAILGLPASDLNFALPLYLPKTSPQ</sequence>
<gene>
    <name evidence="1" type="ORF">FA95DRAFT_640300</name>
</gene>
<protein>
    <submittedName>
        <fullName evidence="1">TBCC-domain-containing protein</fullName>
    </submittedName>
</protein>
<dbReference type="Proteomes" id="UP000814033">
    <property type="component" value="Unassembled WGS sequence"/>
</dbReference>
<accession>A0ACB8S2A7</accession>
<reference evidence="1" key="2">
    <citation type="journal article" date="2022" name="New Phytol.">
        <title>Evolutionary transition to the ectomycorrhizal habit in the genomes of a hyperdiverse lineage of mushroom-forming fungi.</title>
        <authorList>
            <person name="Looney B."/>
            <person name="Miyauchi S."/>
            <person name="Morin E."/>
            <person name="Drula E."/>
            <person name="Courty P.E."/>
            <person name="Kohler A."/>
            <person name="Kuo A."/>
            <person name="LaButti K."/>
            <person name="Pangilinan J."/>
            <person name="Lipzen A."/>
            <person name="Riley R."/>
            <person name="Andreopoulos W."/>
            <person name="He G."/>
            <person name="Johnson J."/>
            <person name="Nolan M."/>
            <person name="Tritt A."/>
            <person name="Barry K.W."/>
            <person name="Grigoriev I.V."/>
            <person name="Nagy L.G."/>
            <person name="Hibbett D."/>
            <person name="Henrissat B."/>
            <person name="Matheny P.B."/>
            <person name="Labbe J."/>
            <person name="Martin F.M."/>
        </authorList>
    </citation>
    <scope>NUCLEOTIDE SEQUENCE</scope>
    <source>
        <strain evidence="1">FP105234-sp</strain>
    </source>
</reference>
<proteinExistence type="predicted"/>
<evidence type="ECO:0000313" key="1">
    <source>
        <dbReference type="EMBL" id="KAI0050272.1"/>
    </source>
</evidence>
<comment type="caution">
    <text evidence="1">The sequence shown here is derived from an EMBL/GenBank/DDBJ whole genome shotgun (WGS) entry which is preliminary data.</text>
</comment>
<keyword evidence="2" id="KW-1185">Reference proteome</keyword>